<organism evidence="1 2">
    <name type="scientific">Actinoallomurus vinaceus</name>
    <dbReference type="NCBI Taxonomy" id="1080074"/>
    <lineage>
        <taxon>Bacteria</taxon>
        <taxon>Bacillati</taxon>
        <taxon>Actinomycetota</taxon>
        <taxon>Actinomycetes</taxon>
        <taxon>Streptosporangiales</taxon>
        <taxon>Thermomonosporaceae</taxon>
        <taxon>Actinoallomurus</taxon>
    </lineage>
</organism>
<sequence>MEYGTRLEHAITELESCGDIEVERRPPDPDLTPERLELVAEADEYHADWATTDGRVSGEFCVRNIHGCLVNGDLPLTDEGLEPGERRVLRELKIFDEAPFGGAGSVTGLRVLPEGGVPEIWHYVSTRTMLHRLHLDYGTYLDTLLITKGATGWQYLFADVDLTEPKHADTAGNLTAMLDIFPGLFPGHDYEPLRTRLRERL</sequence>
<accession>A0ABP8U5Z1</accession>
<evidence type="ECO:0000313" key="1">
    <source>
        <dbReference type="EMBL" id="GAA4624445.1"/>
    </source>
</evidence>
<dbReference type="EMBL" id="BAABHK010000003">
    <property type="protein sequence ID" value="GAA4624445.1"/>
    <property type="molecule type" value="Genomic_DNA"/>
</dbReference>
<proteinExistence type="predicted"/>
<keyword evidence="2" id="KW-1185">Reference proteome</keyword>
<evidence type="ECO:0008006" key="3">
    <source>
        <dbReference type="Google" id="ProtNLM"/>
    </source>
</evidence>
<gene>
    <name evidence="1" type="ORF">GCM10023196_024610</name>
</gene>
<protein>
    <recommendedName>
        <fullName evidence="3">CYTH domain-containing protein</fullName>
    </recommendedName>
</protein>
<reference evidence="2" key="1">
    <citation type="journal article" date="2019" name="Int. J. Syst. Evol. Microbiol.">
        <title>The Global Catalogue of Microorganisms (GCM) 10K type strain sequencing project: providing services to taxonomists for standard genome sequencing and annotation.</title>
        <authorList>
            <consortium name="The Broad Institute Genomics Platform"/>
            <consortium name="The Broad Institute Genome Sequencing Center for Infectious Disease"/>
            <person name="Wu L."/>
            <person name="Ma J."/>
        </authorList>
    </citation>
    <scope>NUCLEOTIDE SEQUENCE [LARGE SCALE GENOMIC DNA]</scope>
    <source>
        <strain evidence="2">JCM 17939</strain>
    </source>
</reference>
<name>A0ABP8U5Z1_9ACTN</name>
<dbReference type="Proteomes" id="UP001501442">
    <property type="component" value="Unassembled WGS sequence"/>
</dbReference>
<evidence type="ECO:0000313" key="2">
    <source>
        <dbReference type="Proteomes" id="UP001501442"/>
    </source>
</evidence>
<dbReference type="RefSeq" id="WP_345430854.1">
    <property type="nucleotide sequence ID" value="NZ_BAABHK010000003.1"/>
</dbReference>
<comment type="caution">
    <text evidence="1">The sequence shown here is derived from an EMBL/GenBank/DDBJ whole genome shotgun (WGS) entry which is preliminary data.</text>
</comment>